<organism evidence="9 10">
    <name type="scientific">Porites evermanni</name>
    <dbReference type="NCBI Taxonomy" id="104178"/>
    <lineage>
        <taxon>Eukaryota</taxon>
        <taxon>Metazoa</taxon>
        <taxon>Cnidaria</taxon>
        <taxon>Anthozoa</taxon>
        <taxon>Hexacorallia</taxon>
        <taxon>Scleractinia</taxon>
        <taxon>Fungiina</taxon>
        <taxon>Poritidae</taxon>
        <taxon>Porites</taxon>
    </lineage>
</organism>
<evidence type="ECO:0000256" key="2">
    <source>
        <dbReference type="ARBA" id="ARBA00023125"/>
    </source>
</evidence>
<evidence type="ECO:0000256" key="7">
    <source>
        <dbReference type="SAM" id="MobiDB-lite"/>
    </source>
</evidence>
<evidence type="ECO:0000256" key="5">
    <source>
        <dbReference type="PROSITE-ProRule" id="PRU00108"/>
    </source>
</evidence>
<dbReference type="InterPro" id="IPR020479">
    <property type="entry name" value="HD_metazoa"/>
</dbReference>
<evidence type="ECO:0000313" key="10">
    <source>
        <dbReference type="Proteomes" id="UP001159427"/>
    </source>
</evidence>
<evidence type="ECO:0000256" key="3">
    <source>
        <dbReference type="ARBA" id="ARBA00023155"/>
    </source>
</evidence>
<dbReference type="PROSITE" id="PS50071">
    <property type="entry name" value="HOMEOBOX_2"/>
    <property type="match status" value="1"/>
</dbReference>
<name>A0ABN8LQX2_9CNID</name>
<feature type="region of interest" description="Disordered" evidence="7">
    <location>
        <begin position="169"/>
        <end position="194"/>
    </location>
</feature>
<feature type="DNA-binding region" description="Homeobox" evidence="5">
    <location>
        <begin position="111"/>
        <end position="170"/>
    </location>
</feature>
<dbReference type="SMART" id="SM00389">
    <property type="entry name" value="HOX"/>
    <property type="match status" value="1"/>
</dbReference>
<reference evidence="9 10" key="1">
    <citation type="submission" date="2022-05" db="EMBL/GenBank/DDBJ databases">
        <authorList>
            <consortium name="Genoscope - CEA"/>
            <person name="William W."/>
        </authorList>
    </citation>
    <scope>NUCLEOTIDE SEQUENCE [LARGE SCALE GENOMIC DNA]</scope>
</reference>
<dbReference type="PRINTS" id="PR00024">
    <property type="entry name" value="HOMEOBOX"/>
</dbReference>
<dbReference type="CDD" id="cd00086">
    <property type="entry name" value="homeodomain"/>
    <property type="match status" value="1"/>
</dbReference>
<evidence type="ECO:0000256" key="1">
    <source>
        <dbReference type="ARBA" id="ARBA00004123"/>
    </source>
</evidence>
<gene>
    <name evidence="9" type="ORF">PEVE_00029813</name>
</gene>
<comment type="caution">
    <text evidence="9">The sequence shown here is derived from an EMBL/GenBank/DDBJ whole genome shotgun (WGS) entry which is preliminary data.</text>
</comment>
<dbReference type="InterPro" id="IPR001356">
    <property type="entry name" value="HD"/>
</dbReference>
<accession>A0ABN8LQX2</accession>
<comment type="subcellular location">
    <subcellularLocation>
        <location evidence="1 5 6">Nucleus</location>
    </subcellularLocation>
</comment>
<dbReference type="PROSITE" id="PS00027">
    <property type="entry name" value="HOMEOBOX_1"/>
    <property type="match status" value="1"/>
</dbReference>
<keyword evidence="4 5" id="KW-0539">Nucleus</keyword>
<dbReference type="InterPro" id="IPR009057">
    <property type="entry name" value="Homeodomain-like_sf"/>
</dbReference>
<keyword evidence="2 5" id="KW-0238">DNA-binding</keyword>
<sequence>MQHCEWNRSLNVFPSYNSSSFYIDDILGSGSAQRTQPSICTSTMCEVPKPPCLSPAFHLPPPRTYTNLSSPFTPYHSPRSFGFHAPSIPSVYEAYNDHSAWNLFLPKPQKKKGGQVRFSNEQTLELEKIFESQKYLSPPERKQLSKVLGLTERQVKTWFQNRRAKWRRFKQESQGEKSERLESEESKLAEKNSS</sequence>
<evidence type="ECO:0000256" key="4">
    <source>
        <dbReference type="ARBA" id="ARBA00023242"/>
    </source>
</evidence>
<dbReference type="PRINTS" id="PR00031">
    <property type="entry name" value="HTHREPRESSR"/>
</dbReference>
<evidence type="ECO:0000256" key="6">
    <source>
        <dbReference type="RuleBase" id="RU000682"/>
    </source>
</evidence>
<dbReference type="SUPFAM" id="SSF46689">
    <property type="entry name" value="Homeodomain-like"/>
    <property type="match status" value="1"/>
</dbReference>
<dbReference type="InterPro" id="IPR017970">
    <property type="entry name" value="Homeobox_CS"/>
</dbReference>
<dbReference type="Gene3D" id="1.10.10.60">
    <property type="entry name" value="Homeodomain-like"/>
    <property type="match status" value="1"/>
</dbReference>
<feature type="domain" description="Homeobox" evidence="8">
    <location>
        <begin position="109"/>
        <end position="169"/>
    </location>
</feature>
<dbReference type="PANTHER" id="PTHR24324">
    <property type="entry name" value="HOMEOBOX PROTEIN HHEX"/>
    <property type="match status" value="1"/>
</dbReference>
<protein>
    <recommendedName>
        <fullName evidence="8">Homeobox domain-containing protein</fullName>
    </recommendedName>
</protein>
<dbReference type="InterPro" id="IPR051000">
    <property type="entry name" value="Homeobox_DNA-bind_prot"/>
</dbReference>
<dbReference type="Pfam" id="PF00046">
    <property type="entry name" value="Homeodomain"/>
    <property type="match status" value="1"/>
</dbReference>
<proteinExistence type="predicted"/>
<dbReference type="EMBL" id="CALNXI010000042">
    <property type="protein sequence ID" value="CAH3016489.1"/>
    <property type="molecule type" value="Genomic_DNA"/>
</dbReference>
<evidence type="ECO:0000259" key="8">
    <source>
        <dbReference type="PROSITE" id="PS50071"/>
    </source>
</evidence>
<keyword evidence="10" id="KW-1185">Reference proteome</keyword>
<dbReference type="InterPro" id="IPR000047">
    <property type="entry name" value="HTH_motif"/>
</dbReference>
<dbReference type="PANTHER" id="PTHR24324:SF5">
    <property type="entry name" value="HEMATOPOIETICALLY-EXPRESSED HOMEOBOX PROTEIN HHEX"/>
    <property type="match status" value="1"/>
</dbReference>
<dbReference type="Proteomes" id="UP001159427">
    <property type="component" value="Unassembled WGS sequence"/>
</dbReference>
<evidence type="ECO:0000313" key="9">
    <source>
        <dbReference type="EMBL" id="CAH3016489.1"/>
    </source>
</evidence>
<keyword evidence="3 5" id="KW-0371">Homeobox</keyword>